<dbReference type="InterPro" id="IPR016181">
    <property type="entry name" value="Acyl_CoA_acyltransferase"/>
</dbReference>
<dbReference type="GO" id="GO:0005634">
    <property type="term" value="C:nucleus"/>
    <property type="evidence" value="ECO:0007669"/>
    <property type="project" value="TreeGrafter"/>
</dbReference>
<dbReference type="AlphaFoldDB" id="A0AAV4P707"/>
<dbReference type="GO" id="GO:0008073">
    <property type="term" value="F:ornithine decarboxylase inhibitor activity"/>
    <property type="evidence" value="ECO:0007669"/>
    <property type="project" value="InterPro"/>
</dbReference>
<evidence type="ECO:0000256" key="4">
    <source>
        <dbReference type="ARBA" id="ARBA00022758"/>
    </source>
</evidence>
<sequence length="189" mass="21231">MSVRLESPLNCYNSKESINQLFENMPAITSYPLSSAVSVRPQQYSISIEGSGVGKFKEPPVTGTVSVKWEEVTKDSLDEAVVLAFNFHLTDSKVVQWNSVLWKRRLYVQVPESGMCDGSKESFLTLLEFAEDELQCSHVIVCFNKNRADKVALVRTFMFLGFSMLAPGHKLTPSNANEDTMCMIYVIED</sequence>
<keyword evidence="6" id="KW-1185">Reference proteome</keyword>
<gene>
    <name evidence="5" type="primary">OAZ</name>
    <name evidence="5" type="ORF">CEXT_536781</name>
</gene>
<dbReference type="GO" id="GO:0045732">
    <property type="term" value="P:positive regulation of protein catabolic process"/>
    <property type="evidence" value="ECO:0007669"/>
    <property type="project" value="TreeGrafter"/>
</dbReference>
<evidence type="ECO:0000256" key="2">
    <source>
        <dbReference type="ARBA" id="ARBA00011836"/>
    </source>
</evidence>
<dbReference type="PANTHER" id="PTHR10279">
    <property type="entry name" value="ORNITHINE DECARBOXYLASE ANTIZYME"/>
    <property type="match status" value="1"/>
</dbReference>
<accession>A0AAV4P707</accession>
<comment type="similarity">
    <text evidence="1">Belongs to the ODC antizyme family.</text>
</comment>
<reference evidence="5 6" key="1">
    <citation type="submission" date="2021-06" db="EMBL/GenBank/DDBJ databases">
        <title>Caerostris extrusa draft genome.</title>
        <authorList>
            <person name="Kono N."/>
            <person name="Arakawa K."/>
        </authorList>
    </citation>
    <scope>NUCLEOTIDE SEQUENCE [LARGE SCALE GENOMIC DNA]</scope>
</reference>
<dbReference type="Gene3D" id="3.40.630.60">
    <property type="match status" value="1"/>
</dbReference>
<dbReference type="Pfam" id="PF02100">
    <property type="entry name" value="ODC_AZ"/>
    <property type="match status" value="1"/>
</dbReference>
<comment type="caution">
    <text evidence="5">The sequence shown here is derived from an EMBL/GenBank/DDBJ whole genome shotgun (WGS) entry which is preliminary data.</text>
</comment>
<proteinExistence type="inferred from homology"/>
<dbReference type="PANTHER" id="PTHR10279:SF10">
    <property type="entry name" value="ORNITHINE DECARBOXYLASE ANTIZYME"/>
    <property type="match status" value="1"/>
</dbReference>
<evidence type="ECO:0000313" key="6">
    <source>
        <dbReference type="Proteomes" id="UP001054945"/>
    </source>
</evidence>
<evidence type="ECO:0000256" key="1">
    <source>
        <dbReference type="ARBA" id="ARBA00008796"/>
    </source>
</evidence>
<dbReference type="GO" id="GO:0075523">
    <property type="term" value="P:viral translational frameshifting"/>
    <property type="evidence" value="ECO:0007669"/>
    <property type="project" value="UniProtKB-KW"/>
</dbReference>
<name>A0AAV4P707_CAEEX</name>
<dbReference type="InterPro" id="IPR038581">
    <property type="entry name" value="ODC_AZ_sf"/>
</dbReference>
<dbReference type="GO" id="GO:0005737">
    <property type="term" value="C:cytoplasm"/>
    <property type="evidence" value="ECO:0007669"/>
    <property type="project" value="TreeGrafter"/>
</dbReference>
<protein>
    <recommendedName>
        <fullName evidence="3">Ornithine decarboxylase antizyme</fullName>
    </recommendedName>
</protein>
<keyword evidence="4" id="KW-0688">Ribosomal frameshifting</keyword>
<dbReference type="InterPro" id="IPR002993">
    <property type="entry name" value="ODC_AZ"/>
</dbReference>
<comment type="subunit">
    <text evidence="2">Interacts with ODC1 and thereby sterically blocks ODC homodimerization.</text>
</comment>
<dbReference type="EMBL" id="BPLR01004182">
    <property type="protein sequence ID" value="GIX93022.1"/>
    <property type="molecule type" value="Genomic_DNA"/>
</dbReference>
<dbReference type="Proteomes" id="UP001054945">
    <property type="component" value="Unassembled WGS sequence"/>
</dbReference>
<organism evidence="5 6">
    <name type="scientific">Caerostris extrusa</name>
    <name type="common">Bark spider</name>
    <name type="synonym">Caerostris bankana</name>
    <dbReference type="NCBI Taxonomy" id="172846"/>
    <lineage>
        <taxon>Eukaryota</taxon>
        <taxon>Metazoa</taxon>
        <taxon>Ecdysozoa</taxon>
        <taxon>Arthropoda</taxon>
        <taxon>Chelicerata</taxon>
        <taxon>Arachnida</taxon>
        <taxon>Araneae</taxon>
        <taxon>Araneomorphae</taxon>
        <taxon>Entelegynae</taxon>
        <taxon>Araneoidea</taxon>
        <taxon>Araneidae</taxon>
        <taxon>Caerostris</taxon>
    </lineage>
</organism>
<dbReference type="SUPFAM" id="SSF55729">
    <property type="entry name" value="Acyl-CoA N-acyltransferases (Nat)"/>
    <property type="match status" value="1"/>
</dbReference>
<evidence type="ECO:0000256" key="3">
    <source>
        <dbReference type="ARBA" id="ARBA00017712"/>
    </source>
</evidence>
<evidence type="ECO:0000313" key="5">
    <source>
        <dbReference type="EMBL" id="GIX93022.1"/>
    </source>
</evidence>